<dbReference type="Proteomes" id="UP001400965">
    <property type="component" value="Unassembled WGS sequence"/>
</dbReference>
<name>A0ABP3XJZ9_9FIRM</name>
<gene>
    <name evidence="2" type="ORF">GCM10008917_25210</name>
</gene>
<evidence type="ECO:0000313" key="2">
    <source>
        <dbReference type="EMBL" id="GAA0865903.1"/>
    </source>
</evidence>
<dbReference type="EMBL" id="BAAACP010000020">
    <property type="protein sequence ID" value="GAA0865903.1"/>
    <property type="molecule type" value="Genomic_DNA"/>
</dbReference>
<dbReference type="NCBIfam" id="TIGR01725">
    <property type="entry name" value="phge_HK97_gp10"/>
    <property type="match status" value="1"/>
</dbReference>
<evidence type="ECO:0000313" key="3">
    <source>
        <dbReference type="Proteomes" id="UP001400965"/>
    </source>
</evidence>
<proteinExistence type="predicted"/>
<reference evidence="3" key="1">
    <citation type="journal article" date="2019" name="Int. J. Syst. Evol. Microbiol.">
        <title>The Global Catalogue of Microorganisms (GCM) 10K type strain sequencing project: providing services to taxonomists for standard genome sequencing and annotation.</title>
        <authorList>
            <consortium name="The Broad Institute Genomics Platform"/>
            <consortium name="The Broad Institute Genome Sequencing Center for Infectious Disease"/>
            <person name="Wu L."/>
            <person name="Ma J."/>
        </authorList>
    </citation>
    <scope>NUCLEOTIDE SEQUENCE [LARGE SCALE GENOMIC DNA]</scope>
    <source>
        <strain evidence="3">JCM 6486</strain>
    </source>
</reference>
<sequence>MSIEMEFEGLDDLIKTVESLATETEVESINKKILKECGELAYDTVKPLIHESEDNNKSGRKGSRPNGHARDNVPKPKLRKKGGRTYVVVGWEKSDNSPYYYMKMEEWGTSQRPPHHSFGLVNEMLKKKYDDIAKKEYEKKIKKLEG</sequence>
<evidence type="ECO:0008006" key="4">
    <source>
        <dbReference type="Google" id="ProtNLM"/>
    </source>
</evidence>
<dbReference type="InterPro" id="IPR010064">
    <property type="entry name" value="HK97-gp10_tail"/>
</dbReference>
<organism evidence="2 3">
    <name type="scientific">Paraclostridium tenue</name>
    <dbReference type="NCBI Taxonomy" id="1737"/>
    <lineage>
        <taxon>Bacteria</taxon>
        <taxon>Bacillati</taxon>
        <taxon>Bacillota</taxon>
        <taxon>Clostridia</taxon>
        <taxon>Peptostreptococcales</taxon>
        <taxon>Peptostreptococcaceae</taxon>
        <taxon>Paraclostridium</taxon>
    </lineage>
</organism>
<dbReference type="RefSeq" id="WP_346046572.1">
    <property type="nucleotide sequence ID" value="NZ_BAAACP010000020.1"/>
</dbReference>
<evidence type="ECO:0000256" key="1">
    <source>
        <dbReference type="SAM" id="MobiDB-lite"/>
    </source>
</evidence>
<comment type="caution">
    <text evidence="2">The sequence shown here is derived from an EMBL/GenBank/DDBJ whole genome shotgun (WGS) entry which is preliminary data.</text>
</comment>
<feature type="compositionally biased region" description="Basic and acidic residues" evidence="1">
    <location>
        <begin position="48"/>
        <end position="57"/>
    </location>
</feature>
<feature type="region of interest" description="Disordered" evidence="1">
    <location>
        <begin position="47"/>
        <end position="81"/>
    </location>
</feature>
<protein>
    <recommendedName>
        <fullName evidence="4">HK97 gp10 family phage protein</fullName>
    </recommendedName>
</protein>
<accession>A0ABP3XJZ9</accession>
<keyword evidence="3" id="KW-1185">Reference proteome</keyword>